<proteinExistence type="predicted"/>
<evidence type="ECO:0000259" key="3">
    <source>
        <dbReference type="Pfam" id="PF00149"/>
    </source>
</evidence>
<evidence type="ECO:0000256" key="2">
    <source>
        <dbReference type="SAM" id="Phobius"/>
    </source>
</evidence>
<dbReference type="Proteomes" id="UP001176517">
    <property type="component" value="Unassembled WGS sequence"/>
</dbReference>
<dbReference type="InterPro" id="IPR029052">
    <property type="entry name" value="Metallo-depent_PP-like"/>
</dbReference>
<feature type="domain" description="Calcineurin-like phosphoesterase" evidence="3">
    <location>
        <begin position="138"/>
        <end position="396"/>
    </location>
</feature>
<dbReference type="PANTHER" id="PTHR46546:SF4">
    <property type="entry name" value="SHEWANELLA-LIKE PROTEIN PHOSPHATASE 1"/>
    <property type="match status" value="1"/>
</dbReference>
<keyword evidence="2" id="KW-0812">Transmembrane</keyword>
<dbReference type="PANTHER" id="PTHR46546">
    <property type="entry name" value="SHEWANELLA-LIKE PROTEIN PHOSPHATASE 1"/>
    <property type="match status" value="1"/>
</dbReference>
<feature type="transmembrane region" description="Helical" evidence="2">
    <location>
        <begin position="82"/>
        <end position="99"/>
    </location>
</feature>
<comment type="caution">
    <text evidence="4">The sequence shown here is derived from an EMBL/GenBank/DDBJ whole genome shotgun (WGS) entry which is preliminary data.</text>
</comment>
<dbReference type="EMBL" id="JAPDMZ010000177">
    <property type="protein sequence ID" value="KAK0546897.1"/>
    <property type="molecule type" value="Genomic_DNA"/>
</dbReference>
<evidence type="ECO:0000313" key="5">
    <source>
        <dbReference type="Proteomes" id="UP001176517"/>
    </source>
</evidence>
<dbReference type="InterPro" id="IPR004843">
    <property type="entry name" value="Calcineurin-like_PHP"/>
</dbReference>
<evidence type="ECO:0000256" key="1">
    <source>
        <dbReference type="SAM" id="MobiDB-lite"/>
    </source>
</evidence>
<evidence type="ECO:0000313" key="4">
    <source>
        <dbReference type="EMBL" id="KAK0546897.1"/>
    </source>
</evidence>
<dbReference type="SUPFAM" id="SSF56300">
    <property type="entry name" value="Metallo-dependent phosphatases"/>
    <property type="match status" value="1"/>
</dbReference>
<dbReference type="Pfam" id="PF00149">
    <property type="entry name" value="Metallophos"/>
    <property type="match status" value="1"/>
</dbReference>
<name>A0AAN6GNP1_9BASI</name>
<keyword evidence="2" id="KW-0472">Membrane</keyword>
<gene>
    <name evidence="4" type="ORF">OC846_005070</name>
</gene>
<keyword evidence="2" id="KW-1133">Transmembrane helix</keyword>
<accession>A0AAN6GNP1</accession>
<sequence>MSADRTAQAPTSSSPSSNTTWQDEKEAVKVEIDMPLPGPSGAYPLGRGGQDVKKDKYRAGRRNTGSTADVVRSYLPKTRSGRIGLAVVLLFTYLIWTSLRSSRSTRRIGSIQLARPDHRVPHPDHPAADAPSALIHRRLVAVADLHGDYEHALNVLEMANLIDARPESRLADGSPLWIGGHDVLVSTGDIVDRGTDTIKLYKMFTSLRAQASAQDPPGQVVNLLGNHEIMNALQDWRYVTAPDLDTFGGAKARRHAMSADGWIGKEWLEWYNITASLDLLPAEFLPEGYEIPRASFVHGGITPQYASGGDRTRVHGAIEAINTVGKSFLRKALEDPNPSGHLPPGTTAAERQLYSADGPLWYRGYALDASDDEVCKRAEAASHALGVDYLVMGHTPNFDGFVVRCPQARILLIDTGISRAYGGEQSALVFDTELQRAPTPNIDQQIGDGQSHGIQAGSKIHVGEQGQDGLAEEGESRMEHAKGMHRWVERRSITALYWKRAPKVIHTGERDVWL</sequence>
<feature type="compositionally biased region" description="Low complexity" evidence="1">
    <location>
        <begin position="10"/>
        <end position="20"/>
    </location>
</feature>
<reference evidence="4" key="1">
    <citation type="journal article" date="2023" name="PhytoFront">
        <title>Draft Genome Resources of Seven Strains of Tilletia horrida, Causal Agent of Kernel Smut of Rice.</title>
        <authorList>
            <person name="Khanal S."/>
            <person name="Antony Babu S."/>
            <person name="Zhou X.G."/>
        </authorList>
    </citation>
    <scope>NUCLEOTIDE SEQUENCE</scope>
    <source>
        <strain evidence="4">TX6</strain>
    </source>
</reference>
<protein>
    <recommendedName>
        <fullName evidence="3">Calcineurin-like phosphoesterase domain-containing protein</fullName>
    </recommendedName>
</protein>
<dbReference type="AlphaFoldDB" id="A0AAN6GNP1"/>
<keyword evidence="5" id="KW-1185">Reference proteome</keyword>
<dbReference type="GO" id="GO:0016787">
    <property type="term" value="F:hydrolase activity"/>
    <property type="evidence" value="ECO:0007669"/>
    <property type="project" value="InterPro"/>
</dbReference>
<organism evidence="4 5">
    <name type="scientific">Tilletia horrida</name>
    <dbReference type="NCBI Taxonomy" id="155126"/>
    <lineage>
        <taxon>Eukaryota</taxon>
        <taxon>Fungi</taxon>
        <taxon>Dikarya</taxon>
        <taxon>Basidiomycota</taxon>
        <taxon>Ustilaginomycotina</taxon>
        <taxon>Exobasidiomycetes</taxon>
        <taxon>Tilletiales</taxon>
        <taxon>Tilletiaceae</taxon>
        <taxon>Tilletia</taxon>
    </lineage>
</organism>
<feature type="compositionally biased region" description="Basic and acidic residues" evidence="1">
    <location>
        <begin position="22"/>
        <end position="32"/>
    </location>
</feature>
<dbReference type="Gene3D" id="3.60.21.10">
    <property type="match status" value="1"/>
</dbReference>
<feature type="region of interest" description="Disordered" evidence="1">
    <location>
        <begin position="1"/>
        <end position="64"/>
    </location>
</feature>